<accession>A0A4U1JHM4</accession>
<dbReference type="Gene3D" id="3.40.50.2300">
    <property type="match status" value="1"/>
</dbReference>
<dbReference type="Proteomes" id="UP000309215">
    <property type="component" value="Unassembled WGS sequence"/>
</dbReference>
<dbReference type="InterPro" id="IPR011006">
    <property type="entry name" value="CheY-like_superfamily"/>
</dbReference>
<comment type="caution">
    <text evidence="4">The sequence shown here is derived from an EMBL/GenBank/DDBJ whole genome shotgun (WGS) entry which is preliminary data.</text>
</comment>
<gene>
    <name evidence="4" type="ORF">E8A74_07325</name>
</gene>
<organism evidence="4 5">
    <name type="scientific">Polyangium fumosum</name>
    <dbReference type="NCBI Taxonomy" id="889272"/>
    <lineage>
        <taxon>Bacteria</taxon>
        <taxon>Pseudomonadati</taxon>
        <taxon>Myxococcota</taxon>
        <taxon>Polyangia</taxon>
        <taxon>Polyangiales</taxon>
        <taxon>Polyangiaceae</taxon>
        <taxon>Polyangium</taxon>
    </lineage>
</organism>
<protein>
    <submittedName>
        <fullName evidence="4">Response regulator</fullName>
    </submittedName>
</protein>
<dbReference type="GO" id="GO:0000160">
    <property type="term" value="P:phosphorelay signal transduction system"/>
    <property type="evidence" value="ECO:0007669"/>
    <property type="project" value="InterPro"/>
</dbReference>
<dbReference type="PANTHER" id="PTHR44591:SF23">
    <property type="entry name" value="CHEY SUBFAMILY"/>
    <property type="match status" value="1"/>
</dbReference>
<keyword evidence="1 2" id="KW-0597">Phosphoprotein</keyword>
<keyword evidence="5" id="KW-1185">Reference proteome</keyword>
<dbReference type="PANTHER" id="PTHR44591">
    <property type="entry name" value="STRESS RESPONSE REGULATOR PROTEIN 1"/>
    <property type="match status" value="1"/>
</dbReference>
<evidence type="ECO:0000259" key="3">
    <source>
        <dbReference type="PROSITE" id="PS50110"/>
    </source>
</evidence>
<dbReference type="InterPro" id="IPR050595">
    <property type="entry name" value="Bact_response_regulator"/>
</dbReference>
<sequence length="127" mass="14078">MRRTRVLVIDDDARFGESAVQRLAEMGFEARFHNGPVGVLQAIRDMRCDLVLLDVNMPKLDGSIVIRMIRDSIGLGEVRVLLCSNMEANVLTRMARSLGAHGAVPKDVADEAFVAELRAALQRRSFV</sequence>
<dbReference type="SUPFAM" id="SSF52172">
    <property type="entry name" value="CheY-like"/>
    <property type="match status" value="1"/>
</dbReference>
<proteinExistence type="predicted"/>
<dbReference type="SMART" id="SM00448">
    <property type="entry name" value="REC"/>
    <property type="match status" value="1"/>
</dbReference>
<dbReference type="OrthoDB" id="5511264at2"/>
<dbReference type="RefSeq" id="WP_136928202.1">
    <property type="nucleotide sequence ID" value="NZ_SSMQ01000005.1"/>
</dbReference>
<evidence type="ECO:0000256" key="1">
    <source>
        <dbReference type="ARBA" id="ARBA00022553"/>
    </source>
</evidence>
<reference evidence="4 5" key="1">
    <citation type="submission" date="2019-04" db="EMBL/GenBank/DDBJ databases">
        <authorList>
            <person name="Li Y."/>
            <person name="Wang J."/>
        </authorList>
    </citation>
    <scope>NUCLEOTIDE SEQUENCE [LARGE SCALE GENOMIC DNA]</scope>
    <source>
        <strain evidence="4 5">DSM 14668</strain>
    </source>
</reference>
<dbReference type="PROSITE" id="PS50110">
    <property type="entry name" value="RESPONSE_REGULATORY"/>
    <property type="match status" value="1"/>
</dbReference>
<dbReference type="AlphaFoldDB" id="A0A4U1JHM4"/>
<evidence type="ECO:0000313" key="4">
    <source>
        <dbReference type="EMBL" id="TKD11928.1"/>
    </source>
</evidence>
<feature type="domain" description="Response regulatory" evidence="3">
    <location>
        <begin position="5"/>
        <end position="121"/>
    </location>
</feature>
<dbReference type="InterPro" id="IPR001789">
    <property type="entry name" value="Sig_transdc_resp-reg_receiver"/>
</dbReference>
<dbReference type="EMBL" id="SSMQ01000005">
    <property type="protein sequence ID" value="TKD11928.1"/>
    <property type="molecule type" value="Genomic_DNA"/>
</dbReference>
<dbReference type="Pfam" id="PF00072">
    <property type="entry name" value="Response_reg"/>
    <property type="match status" value="1"/>
</dbReference>
<evidence type="ECO:0000256" key="2">
    <source>
        <dbReference type="PROSITE-ProRule" id="PRU00169"/>
    </source>
</evidence>
<evidence type="ECO:0000313" key="5">
    <source>
        <dbReference type="Proteomes" id="UP000309215"/>
    </source>
</evidence>
<feature type="modified residue" description="4-aspartylphosphate" evidence="2">
    <location>
        <position position="54"/>
    </location>
</feature>
<name>A0A4U1JHM4_9BACT</name>